<protein>
    <recommendedName>
        <fullName evidence="3">FBD domain-containing protein</fullName>
    </recommendedName>
</protein>
<dbReference type="Proteomes" id="UP000479710">
    <property type="component" value="Unassembled WGS sequence"/>
</dbReference>
<dbReference type="OrthoDB" id="692170at2759"/>
<accession>A0A6G1EQL8</accession>
<evidence type="ECO:0008006" key="3">
    <source>
        <dbReference type="Google" id="ProtNLM"/>
    </source>
</evidence>
<name>A0A6G1EQL8_9ORYZ</name>
<evidence type="ECO:0000313" key="2">
    <source>
        <dbReference type="Proteomes" id="UP000479710"/>
    </source>
</evidence>
<keyword evidence="2" id="KW-1185">Reference proteome</keyword>
<organism evidence="1 2">
    <name type="scientific">Oryza meyeriana var. granulata</name>
    <dbReference type="NCBI Taxonomy" id="110450"/>
    <lineage>
        <taxon>Eukaryota</taxon>
        <taxon>Viridiplantae</taxon>
        <taxon>Streptophyta</taxon>
        <taxon>Embryophyta</taxon>
        <taxon>Tracheophyta</taxon>
        <taxon>Spermatophyta</taxon>
        <taxon>Magnoliopsida</taxon>
        <taxon>Liliopsida</taxon>
        <taxon>Poales</taxon>
        <taxon>Poaceae</taxon>
        <taxon>BOP clade</taxon>
        <taxon>Oryzoideae</taxon>
        <taxon>Oryzeae</taxon>
        <taxon>Oryzinae</taxon>
        <taxon>Oryza</taxon>
        <taxon>Oryza meyeriana</taxon>
    </lineage>
</organism>
<dbReference type="EMBL" id="SPHZ02000003">
    <property type="protein sequence ID" value="KAF0926872.1"/>
    <property type="molecule type" value="Genomic_DNA"/>
</dbReference>
<dbReference type="AlphaFoldDB" id="A0A6G1EQL8"/>
<reference evidence="1 2" key="1">
    <citation type="submission" date="2019-11" db="EMBL/GenBank/DDBJ databases">
        <title>Whole genome sequence of Oryza granulata.</title>
        <authorList>
            <person name="Li W."/>
        </authorList>
    </citation>
    <scope>NUCLEOTIDE SEQUENCE [LARGE SCALE GENOMIC DNA]</scope>
    <source>
        <strain evidence="2">cv. Menghai</strain>
        <tissue evidence="1">Leaf</tissue>
    </source>
</reference>
<dbReference type="InterPro" id="IPR055312">
    <property type="entry name" value="FBL15-like"/>
</dbReference>
<sequence length="284" mass="31772">MTITLDRMANASEESYQRLREIPADHPGACLEIHHNTSGVFYEFRSSDFIKTPDDHYYARSPTRSWAASCAACTPSSRRRVWLAVPAFSFHGRVRDCLAAYAARTDLPLRGIDVVTVRAPAGSTGEFLRLAARCLSGELVFVNETPGEDEEGLAVDRGVCELPCFENATKIRMRLGFLGLRMPSSGVFRRLTRVMLIHSLDNEQYMMDDITMVPHVEKLFLRLSSGLHAYGACVFHVLQMCTGVGKLIVDLQSWKVPSECPLGCICGQPNDWKTEHISLIFLKK</sequence>
<proteinExistence type="predicted"/>
<gene>
    <name evidence="1" type="ORF">E2562_027728</name>
</gene>
<comment type="caution">
    <text evidence="1">The sequence shown here is derived from an EMBL/GenBank/DDBJ whole genome shotgun (WGS) entry which is preliminary data.</text>
</comment>
<dbReference type="PANTHER" id="PTHR34709:SF80">
    <property type="entry name" value="F-BOX DOMAIN-CONTAINING PROTEIN"/>
    <property type="match status" value="1"/>
</dbReference>
<evidence type="ECO:0000313" key="1">
    <source>
        <dbReference type="EMBL" id="KAF0926872.1"/>
    </source>
</evidence>
<dbReference type="PANTHER" id="PTHR34709">
    <property type="entry name" value="OS10G0396666 PROTEIN"/>
    <property type="match status" value="1"/>
</dbReference>